<name>A0A269PFA7_9CORY</name>
<dbReference type="EMBL" id="NSGP01000002">
    <property type="protein sequence ID" value="PAT11551.1"/>
    <property type="molecule type" value="Genomic_DNA"/>
</dbReference>
<evidence type="ECO:0000313" key="3">
    <source>
        <dbReference type="Proteomes" id="UP000215771"/>
    </source>
</evidence>
<gene>
    <name evidence="1" type="ORF">CIG21_03830</name>
    <name evidence="2" type="ORF">CKJ80_01510</name>
</gene>
<accession>A0A269PFA7</accession>
<comment type="caution">
    <text evidence="1">The sequence shown here is derived from an EMBL/GenBank/DDBJ whole genome shotgun (WGS) entry which is preliminary data.</text>
</comment>
<dbReference type="Proteomes" id="UP000218041">
    <property type="component" value="Unassembled WGS sequence"/>
</dbReference>
<sequence length="151" mass="16757">MPTEYAAHIREREPDTLQQLTAMIHHPRSLARPTARWRPPTKRLPRLGHTTDLTIAISRRRVGPRAQARVRGYGEDRVPAFLIEVRVTDPSGLPTDRRVAEGWVRALLPIDAAGAVHELPSPRAASYVWLTDGDFVPVLSPSSMFEGLAAA</sequence>
<evidence type="ECO:0000313" key="1">
    <source>
        <dbReference type="EMBL" id="PAJ70595.1"/>
    </source>
</evidence>
<dbReference type="EMBL" id="NQMQ01000009">
    <property type="protein sequence ID" value="PAJ70595.1"/>
    <property type="molecule type" value="Genomic_DNA"/>
</dbReference>
<dbReference type="AlphaFoldDB" id="A0A269PFA7"/>
<reference evidence="2 4" key="1">
    <citation type="submission" date="2017-08" db="EMBL/GenBank/DDBJ databases">
        <title>Whole genome sequences of 6 clinical strains closest to Corynebacterium imitans.</title>
        <authorList>
            <person name="Bernier A.-M."/>
            <person name="Burdz T."/>
            <person name="Bernard K."/>
        </authorList>
    </citation>
    <scope>NUCLEOTIDE SEQUENCE [LARGE SCALE GENOMIC DNA]</scope>
    <source>
        <strain evidence="2 4">NML92-0415</strain>
    </source>
</reference>
<reference evidence="1 3" key="2">
    <citation type="submission" date="2017-08" db="EMBL/GenBank/DDBJ databases">
        <authorList>
            <person name="de Groot N.N."/>
        </authorList>
    </citation>
    <scope>NUCLEOTIDE SEQUENCE [LARGE SCALE GENOMIC DNA]</scope>
    <source>
        <strain evidence="1 3">NBT06-6</strain>
    </source>
</reference>
<protein>
    <submittedName>
        <fullName evidence="1">Uncharacterized protein</fullName>
    </submittedName>
</protein>
<evidence type="ECO:0000313" key="2">
    <source>
        <dbReference type="EMBL" id="PAT11551.1"/>
    </source>
</evidence>
<evidence type="ECO:0000313" key="4">
    <source>
        <dbReference type="Proteomes" id="UP000218041"/>
    </source>
</evidence>
<dbReference type="Proteomes" id="UP000215771">
    <property type="component" value="Unassembled WGS sequence"/>
</dbReference>
<proteinExistence type="predicted"/>
<organism evidence="1 3">
    <name type="scientific">Corynebacterium hadale</name>
    <dbReference type="NCBI Taxonomy" id="2026255"/>
    <lineage>
        <taxon>Bacteria</taxon>
        <taxon>Bacillati</taxon>
        <taxon>Actinomycetota</taxon>
        <taxon>Actinomycetes</taxon>
        <taxon>Mycobacteriales</taxon>
        <taxon>Corynebacteriaceae</taxon>
        <taxon>Corynebacterium</taxon>
    </lineage>
</organism>